<evidence type="ECO:0000256" key="1">
    <source>
        <dbReference type="SAM" id="Coils"/>
    </source>
</evidence>
<protein>
    <submittedName>
        <fullName evidence="2">Uncharacterized protein</fullName>
    </submittedName>
</protein>
<comment type="caution">
    <text evidence="2">The sequence shown here is derived from an EMBL/GenBank/DDBJ whole genome shotgun (WGS) entry which is preliminary data.</text>
</comment>
<keyword evidence="1" id="KW-0175">Coiled coil</keyword>
<accession>A0A402A832</accession>
<evidence type="ECO:0000313" key="2">
    <source>
        <dbReference type="EMBL" id="GCE15303.1"/>
    </source>
</evidence>
<dbReference type="EMBL" id="BIFR01000002">
    <property type="protein sequence ID" value="GCE15303.1"/>
    <property type="molecule type" value="Genomic_DNA"/>
</dbReference>
<feature type="coiled-coil region" evidence="1">
    <location>
        <begin position="13"/>
        <end position="47"/>
    </location>
</feature>
<name>A0A402A832_9CHLR</name>
<sequence>MSEIIDPLTHHSLEQVSQRLKELRQTIAEHTQVIARLEQEAQYYEKERLRLAPQALYRHCRADGSYIVAEAIVLETQGVAKHIQYQIPRSHVHRGEEDAYRRWLRTPEELALLTL</sequence>
<proteinExistence type="predicted"/>
<reference evidence="3" key="1">
    <citation type="submission" date="2018-12" db="EMBL/GenBank/DDBJ databases">
        <title>Tengunoibacter tsumagoiensis gen. nov., sp. nov., Dictyobacter kobayashii sp. nov., D. alpinus sp. nov., and D. joshuensis sp. nov. and description of Dictyobacteraceae fam. nov. within the order Ktedonobacterales isolated from Tengu-no-mugimeshi.</title>
        <authorList>
            <person name="Wang C.M."/>
            <person name="Zheng Y."/>
            <person name="Sakai Y."/>
            <person name="Toyoda A."/>
            <person name="Minakuchi Y."/>
            <person name="Abe K."/>
            <person name="Yokota A."/>
            <person name="Yabe S."/>
        </authorList>
    </citation>
    <scope>NUCLEOTIDE SEQUENCE [LARGE SCALE GENOMIC DNA]</scope>
    <source>
        <strain evidence="3">Uno3</strain>
    </source>
</reference>
<dbReference type="AlphaFoldDB" id="A0A402A832"/>
<keyword evidence="3" id="KW-1185">Reference proteome</keyword>
<dbReference type="Proteomes" id="UP000287352">
    <property type="component" value="Unassembled WGS sequence"/>
</dbReference>
<evidence type="ECO:0000313" key="3">
    <source>
        <dbReference type="Proteomes" id="UP000287352"/>
    </source>
</evidence>
<dbReference type="RefSeq" id="WP_126582784.1">
    <property type="nucleotide sequence ID" value="NZ_BIFR01000002.1"/>
</dbReference>
<gene>
    <name evidence="2" type="ORF">KTT_51620</name>
</gene>
<organism evidence="2 3">
    <name type="scientific">Tengunoibacter tsumagoiensis</name>
    <dbReference type="NCBI Taxonomy" id="2014871"/>
    <lineage>
        <taxon>Bacteria</taxon>
        <taxon>Bacillati</taxon>
        <taxon>Chloroflexota</taxon>
        <taxon>Ktedonobacteria</taxon>
        <taxon>Ktedonobacterales</taxon>
        <taxon>Dictyobacteraceae</taxon>
        <taxon>Tengunoibacter</taxon>
    </lineage>
</organism>